<dbReference type="InterPro" id="IPR017927">
    <property type="entry name" value="FAD-bd_FR_type"/>
</dbReference>
<organism evidence="8">
    <name type="scientific">Alexandrium monilatum</name>
    <dbReference type="NCBI Taxonomy" id="311494"/>
    <lineage>
        <taxon>Eukaryota</taxon>
        <taxon>Sar</taxon>
        <taxon>Alveolata</taxon>
        <taxon>Dinophyceae</taxon>
        <taxon>Gonyaulacales</taxon>
        <taxon>Pyrocystaceae</taxon>
        <taxon>Alexandrium</taxon>
    </lineage>
</organism>
<dbReference type="InterPro" id="IPR039261">
    <property type="entry name" value="FNR_nucleotide-bd"/>
</dbReference>
<evidence type="ECO:0000313" key="8">
    <source>
        <dbReference type="EMBL" id="CAE4668573.1"/>
    </source>
</evidence>
<dbReference type="SUPFAM" id="SSF52343">
    <property type="entry name" value="Ferredoxin reductase-like, C-terminal NADP-linked domain"/>
    <property type="match status" value="1"/>
</dbReference>
<name>A0A7S4WEY5_9DINO</name>
<dbReference type="SUPFAM" id="SSF52833">
    <property type="entry name" value="Thioredoxin-like"/>
    <property type="match status" value="1"/>
</dbReference>
<dbReference type="CDD" id="cd02980">
    <property type="entry name" value="TRX_Fd_family"/>
    <property type="match status" value="1"/>
</dbReference>
<dbReference type="AlphaFoldDB" id="A0A7S4WEY5"/>
<dbReference type="PANTHER" id="PTHR19370">
    <property type="entry name" value="NADH-CYTOCHROME B5 REDUCTASE"/>
    <property type="match status" value="1"/>
</dbReference>
<dbReference type="SUPFAM" id="SSF63380">
    <property type="entry name" value="Riboflavin synthase domain-like"/>
    <property type="match status" value="1"/>
</dbReference>
<feature type="binding site" evidence="6">
    <location>
        <position position="327"/>
    </location>
    <ligand>
        <name>FAD</name>
        <dbReference type="ChEBI" id="CHEBI:57692"/>
    </ligand>
</feature>
<evidence type="ECO:0000256" key="6">
    <source>
        <dbReference type="PIRSR" id="PIRSR601834-1"/>
    </source>
</evidence>
<dbReference type="InterPro" id="IPR017938">
    <property type="entry name" value="Riboflavin_synthase-like_b-brl"/>
</dbReference>
<evidence type="ECO:0000259" key="7">
    <source>
        <dbReference type="PROSITE" id="PS51384"/>
    </source>
</evidence>
<feature type="binding site" evidence="6">
    <location>
        <position position="348"/>
    </location>
    <ligand>
        <name>FAD</name>
        <dbReference type="ChEBI" id="CHEBI:57692"/>
    </ligand>
</feature>
<feature type="domain" description="FAD-binding FR-type" evidence="7">
    <location>
        <begin position="260"/>
        <end position="380"/>
    </location>
</feature>
<dbReference type="Gene3D" id="2.40.30.10">
    <property type="entry name" value="Translation factors"/>
    <property type="match status" value="1"/>
</dbReference>
<dbReference type="InterPro" id="IPR001834">
    <property type="entry name" value="CBR-like"/>
</dbReference>
<evidence type="ECO:0000256" key="1">
    <source>
        <dbReference type="ARBA" id="ARBA00001974"/>
    </source>
</evidence>
<evidence type="ECO:0000256" key="3">
    <source>
        <dbReference type="ARBA" id="ARBA00022630"/>
    </source>
</evidence>
<feature type="binding site" evidence="6">
    <location>
        <position position="346"/>
    </location>
    <ligand>
        <name>FAD</name>
        <dbReference type="ChEBI" id="CHEBI:57692"/>
    </ligand>
</feature>
<dbReference type="Gene3D" id="3.40.50.80">
    <property type="entry name" value="Nucleotide-binding domain of ferredoxin-NADP reductase (FNR) module"/>
    <property type="match status" value="1"/>
</dbReference>
<evidence type="ECO:0000256" key="5">
    <source>
        <dbReference type="ARBA" id="ARBA00023002"/>
    </source>
</evidence>
<evidence type="ECO:0000256" key="2">
    <source>
        <dbReference type="ARBA" id="ARBA00006105"/>
    </source>
</evidence>
<accession>A0A7S4WEY5</accession>
<protein>
    <recommendedName>
        <fullName evidence="7">FAD-binding FR-type domain-containing protein</fullName>
    </recommendedName>
</protein>
<feature type="binding site" evidence="6">
    <location>
        <position position="329"/>
    </location>
    <ligand>
        <name>FAD</name>
        <dbReference type="ChEBI" id="CHEBI:57692"/>
    </ligand>
</feature>
<dbReference type="Pfam" id="PF00970">
    <property type="entry name" value="FAD_binding_6"/>
    <property type="match status" value="1"/>
</dbReference>
<gene>
    <name evidence="8" type="ORF">AMON00008_LOCUS64463</name>
</gene>
<dbReference type="EMBL" id="HBNR01089849">
    <property type="protein sequence ID" value="CAE4668573.1"/>
    <property type="molecule type" value="Transcribed_RNA"/>
</dbReference>
<sequence>MVSVHLRPRVARPGWPSKPMAAMDADPPPPAPFAEILVCQAGSCRDAGSEAVILEIEELARSVGQCNVEASGCLGACGQAPNVLVVKGRQEQLCTKVDAVEKSAAAVEQATGRRPSLGDPAVVERLSDARQMRIRSRAREEGKWNGALAGMAEQVARAKGSQRLQLLFEQSQLLASAGLWEEALDGLTQVESRIPRNLPIMLERAGLLGKLGRKEDLDALEQVVSGLPLDDASAIQIMARLAKCRADPAAGLDASRRPIENYATWRLESVTQVSKHSAIFRFASGDRARATPNPRGRGRTVWHKTWHTTLLAQVGPNGEGPLPWVERDYTPISTAKDWEQGRAELLVKVYGAGLATSWLLGQPLGSQVRLSKPARTLHVPSLVEDLSRDEIRRPASVLLLLAGSGIVVAPQVLHHASAATCFGPHPVLTQPVGLIYSCREDDVCMAAELAAWCGSGRLRRCLLLLTEPQRGAPAPFPGAECADLEGLAAQPRARRLRARLSRELLEAEWRAMEGPCRVVVSGPASFNAAAGEMLGQIGVPAEARTVLSA</sequence>
<reference evidence="8" key="1">
    <citation type="submission" date="2021-01" db="EMBL/GenBank/DDBJ databases">
        <authorList>
            <person name="Corre E."/>
            <person name="Pelletier E."/>
            <person name="Niang G."/>
            <person name="Scheremetjew M."/>
            <person name="Finn R."/>
            <person name="Kale V."/>
            <person name="Holt S."/>
            <person name="Cochrane G."/>
            <person name="Meng A."/>
            <person name="Brown T."/>
            <person name="Cohen L."/>
        </authorList>
    </citation>
    <scope>NUCLEOTIDE SEQUENCE</scope>
    <source>
        <strain evidence="8">CCMP3105</strain>
    </source>
</reference>
<comment type="similarity">
    <text evidence="2">Belongs to the flavoprotein pyridine nucleotide cytochrome reductase family.</text>
</comment>
<keyword evidence="5" id="KW-0560">Oxidoreductase</keyword>
<dbReference type="InterPro" id="IPR036249">
    <property type="entry name" value="Thioredoxin-like_sf"/>
</dbReference>
<keyword evidence="3 6" id="KW-0285">Flavoprotein</keyword>
<evidence type="ECO:0000256" key="4">
    <source>
        <dbReference type="ARBA" id="ARBA00022827"/>
    </source>
</evidence>
<keyword evidence="4 6" id="KW-0274">FAD</keyword>
<proteinExistence type="inferred from homology"/>
<dbReference type="GO" id="GO:0016491">
    <property type="term" value="F:oxidoreductase activity"/>
    <property type="evidence" value="ECO:0007669"/>
    <property type="project" value="UniProtKB-KW"/>
</dbReference>
<dbReference type="PANTHER" id="PTHR19370:SF184">
    <property type="entry name" value="NADH-CYTOCHROME B5 REDUCTASE-LIKE"/>
    <property type="match status" value="1"/>
</dbReference>
<dbReference type="InterPro" id="IPR008333">
    <property type="entry name" value="Cbr1-like_FAD-bd_dom"/>
</dbReference>
<dbReference type="Gene3D" id="3.40.30.10">
    <property type="entry name" value="Glutaredoxin"/>
    <property type="match status" value="1"/>
</dbReference>
<dbReference type="PROSITE" id="PS51384">
    <property type="entry name" value="FAD_FR"/>
    <property type="match status" value="1"/>
</dbReference>
<comment type="cofactor">
    <cofactor evidence="1 6">
        <name>FAD</name>
        <dbReference type="ChEBI" id="CHEBI:57692"/>
    </cofactor>
</comment>